<dbReference type="GO" id="GO:0005096">
    <property type="term" value="F:GTPase activator activity"/>
    <property type="evidence" value="ECO:0007669"/>
    <property type="project" value="UniProtKB-KW"/>
</dbReference>
<dbReference type="GO" id="GO:0007165">
    <property type="term" value="P:signal transduction"/>
    <property type="evidence" value="ECO:0007669"/>
    <property type="project" value="InterPro"/>
</dbReference>
<dbReference type="OrthoDB" id="437889at2759"/>
<dbReference type="SMART" id="SM00055">
    <property type="entry name" value="FCH"/>
    <property type="match status" value="1"/>
</dbReference>
<keyword evidence="2 3" id="KW-0175">Coiled coil</keyword>
<evidence type="ECO:0000313" key="8">
    <source>
        <dbReference type="Proteomes" id="UP000018001"/>
    </source>
</evidence>
<evidence type="ECO:0000313" key="7">
    <source>
        <dbReference type="EMBL" id="GAD92168.1"/>
    </source>
</evidence>
<evidence type="ECO:0000256" key="1">
    <source>
        <dbReference type="ARBA" id="ARBA00022468"/>
    </source>
</evidence>
<evidence type="ECO:0000256" key="4">
    <source>
        <dbReference type="SAM" id="MobiDB-lite"/>
    </source>
</evidence>
<dbReference type="Gene3D" id="1.10.555.10">
    <property type="entry name" value="Rho GTPase activation protein"/>
    <property type="match status" value="1"/>
</dbReference>
<sequence length="698" mass="76420">MWLRKTVAELPRQVKLVDKKDTIPPEQSRITGDTVTRVPPHSMSESADGAQSPGAPSQHDGDFAPPSARPLSGGDAGGADTAGVSDETAASLQKVMHSEIGATTLLTRLKQSIASARDFATFLKKRAALEEEHAQGLRKLARAGLDSAHKPEHRQGSYSRSYEEVNRIHERMADHGQQFAVSLQQMSEDLQELATNIEKGRKHWKQTALSAEKKVQEAENAAEKAKAKYDSLAEQYDRVRTGDKQSGKFGLKGHKSAAQHEEELLRKVQNADSDYSAKVCAAQVARQELVSTLRPQAVQNIRQLTTECDSGLTLQLQKFASFNEKLLLGTGLCVSPLKDAAAGPKSLREVIHQVDNQKDFNDYVLSHSGNPGAVTAPEVKYEVHPTLAPSTSSAAPPASQPNTLTKRQSTLMVSPPATSQPPASSPKPGPQPSQNLNSIPPLAFQQQPDSLPSPQQYGQRFPPPGPSQPPYPVSQPLSPQDRLPAQYGNGYQQPNLPPVKPVFGVTLEELYRRDGTAVPMIVYQCFQAVELFGLDVEGIYRLSGSANHINHMKALFDNDSTQVDFTNPDSFHHDVNSVAGLLKQFFRELPEPLFTTMYYSDFINAARIDDDIQRRDSLHAIINNLPDPHYATLRALILHLNKVQEHYAANRMNAGNLAICFGPTLLGANSGGNIADAGWQARVIETILLNTFQIFDDD</sequence>
<feature type="region of interest" description="Disordered" evidence="4">
    <location>
        <begin position="409"/>
        <end position="495"/>
    </location>
</feature>
<gene>
    <name evidence="7" type="ORF">PVAR5_0755</name>
</gene>
<dbReference type="PANTHER" id="PTHR23176">
    <property type="entry name" value="RHO/RAC/CDC GTPASE-ACTIVATING PROTEIN"/>
    <property type="match status" value="1"/>
</dbReference>
<evidence type="ECO:0000256" key="3">
    <source>
        <dbReference type="SAM" id="Coils"/>
    </source>
</evidence>
<feature type="region of interest" description="Disordered" evidence="4">
    <location>
        <begin position="17"/>
        <end position="83"/>
    </location>
</feature>
<evidence type="ECO:0000259" key="5">
    <source>
        <dbReference type="PROSITE" id="PS50238"/>
    </source>
</evidence>
<name>V5FK60_BYSSN</name>
<dbReference type="InterPro" id="IPR031160">
    <property type="entry name" value="F_BAR_dom"/>
</dbReference>
<accession>V5FK60</accession>
<dbReference type="FunFam" id="1.10.555.10:FF:000041">
    <property type="entry name" value="Rho GTPase activator (Rgd1)"/>
    <property type="match status" value="1"/>
</dbReference>
<dbReference type="SUPFAM" id="SSF48350">
    <property type="entry name" value="GTPase activation domain, GAP"/>
    <property type="match status" value="1"/>
</dbReference>
<feature type="domain" description="F-BAR" evidence="6">
    <location>
        <begin position="90"/>
        <end position="355"/>
    </location>
</feature>
<feature type="compositionally biased region" description="Pro residues" evidence="4">
    <location>
        <begin position="461"/>
        <end position="473"/>
    </location>
</feature>
<dbReference type="PANTHER" id="PTHR23176:SF136">
    <property type="entry name" value="RHO GTPASE ACTIVATOR (RGD1)"/>
    <property type="match status" value="1"/>
</dbReference>
<protein>
    <submittedName>
        <fullName evidence="7">Rho GTPase activator</fullName>
    </submittedName>
</protein>
<dbReference type="InterPro" id="IPR027267">
    <property type="entry name" value="AH/BAR_dom_sf"/>
</dbReference>
<dbReference type="SMART" id="SM00324">
    <property type="entry name" value="RhoGAP"/>
    <property type="match status" value="1"/>
</dbReference>
<evidence type="ECO:0000259" key="6">
    <source>
        <dbReference type="PROSITE" id="PS51741"/>
    </source>
</evidence>
<dbReference type="SUPFAM" id="SSF103657">
    <property type="entry name" value="BAR/IMD domain-like"/>
    <property type="match status" value="1"/>
</dbReference>
<proteinExistence type="predicted"/>
<dbReference type="InterPro" id="IPR001060">
    <property type="entry name" value="FCH_dom"/>
</dbReference>
<dbReference type="GO" id="GO:0005938">
    <property type="term" value="C:cell cortex"/>
    <property type="evidence" value="ECO:0007669"/>
    <property type="project" value="UniProtKB-ARBA"/>
</dbReference>
<dbReference type="Pfam" id="PF00620">
    <property type="entry name" value="RhoGAP"/>
    <property type="match status" value="1"/>
</dbReference>
<dbReference type="PROSITE" id="PS50238">
    <property type="entry name" value="RHOGAP"/>
    <property type="match status" value="1"/>
</dbReference>
<dbReference type="HOGENOM" id="CLU_010730_3_0_1"/>
<feature type="coiled-coil region" evidence="3">
    <location>
        <begin position="183"/>
        <end position="235"/>
    </location>
</feature>
<dbReference type="InterPro" id="IPR050729">
    <property type="entry name" value="Rho-GAP"/>
</dbReference>
<dbReference type="CDD" id="cd07652">
    <property type="entry name" value="F-BAR_Rgd1"/>
    <property type="match status" value="1"/>
</dbReference>
<keyword evidence="8" id="KW-1185">Reference proteome</keyword>
<keyword evidence="1" id="KW-0343">GTPase activation</keyword>
<comment type="caution">
    <text evidence="7">The sequence shown here is derived from an EMBL/GenBank/DDBJ whole genome shotgun (WGS) entry which is preliminary data.</text>
</comment>
<feature type="compositionally biased region" description="Low complexity" evidence="4">
    <location>
        <begin position="445"/>
        <end position="456"/>
    </location>
</feature>
<dbReference type="AlphaFoldDB" id="V5FK60"/>
<dbReference type="InParanoid" id="V5FK60"/>
<dbReference type="FunFam" id="1.20.1270.60:FF:000063">
    <property type="entry name" value="Rho GTPase activator"/>
    <property type="match status" value="1"/>
</dbReference>
<reference evidence="8" key="1">
    <citation type="journal article" date="2014" name="Genome Announc.">
        <title>Draft genome sequence of the formaldehyde-resistant fungus Byssochlamys spectabilis No. 5 (anamorph Paecilomyces variotii No. 5) (NBRC109023).</title>
        <authorList>
            <person name="Oka T."/>
            <person name="Ekino K."/>
            <person name="Fukuda K."/>
            <person name="Nomura Y."/>
        </authorList>
    </citation>
    <scope>NUCLEOTIDE SEQUENCE [LARGE SCALE GENOMIC DNA]</scope>
    <source>
        <strain evidence="8">No. 5 / NBRC 109023</strain>
    </source>
</reference>
<evidence type="ECO:0000256" key="2">
    <source>
        <dbReference type="PROSITE-ProRule" id="PRU01077"/>
    </source>
</evidence>
<dbReference type="InterPro" id="IPR008936">
    <property type="entry name" value="Rho_GTPase_activation_prot"/>
</dbReference>
<dbReference type="eggNOG" id="KOG1450">
    <property type="taxonomic scope" value="Eukaryota"/>
</dbReference>
<dbReference type="Gene3D" id="1.20.1270.60">
    <property type="entry name" value="Arfaptin homology (AH) domain/BAR domain"/>
    <property type="match status" value="1"/>
</dbReference>
<dbReference type="FunCoup" id="V5FK60">
    <property type="interactions" value="139"/>
</dbReference>
<dbReference type="EMBL" id="BAUL01000020">
    <property type="protein sequence ID" value="GAD92168.1"/>
    <property type="molecule type" value="Genomic_DNA"/>
</dbReference>
<organism evidence="7 8">
    <name type="scientific">Byssochlamys spectabilis (strain No. 5 / NBRC 109023)</name>
    <name type="common">Paecilomyces variotii</name>
    <dbReference type="NCBI Taxonomy" id="1356009"/>
    <lineage>
        <taxon>Eukaryota</taxon>
        <taxon>Fungi</taxon>
        <taxon>Dikarya</taxon>
        <taxon>Ascomycota</taxon>
        <taxon>Pezizomycotina</taxon>
        <taxon>Eurotiomycetes</taxon>
        <taxon>Eurotiomycetidae</taxon>
        <taxon>Eurotiales</taxon>
        <taxon>Thermoascaceae</taxon>
        <taxon>Paecilomyces</taxon>
    </lineage>
</organism>
<feature type="domain" description="Rho-GAP" evidence="5">
    <location>
        <begin position="505"/>
        <end position="695"/>
    </location>
</feature>
<dbReference type="PROSITE" id="PS51741">
    <property type="entry name" value="F_BAR"/>
    <property type="match status" value="1"/>
</dbReference>
<dbReference type="Proteomes" id="UP000018001">
    <property type="component" value="Unassembled WGS sequence"/>
</dbReference>
<dbReference type="InterPro" id="IPR000198">
    <property type="entry name" value="RhoGAP_dom"/>
</dbReference>
<dbReference type="Pfam" id="PF00611">
    <property type="entry name" value="FCH"/>
    <property type="match status" value="1"/>
</dbReference>